<evidence type="ECO:0000313" key="1">
    <source>
        <dbReference type="EMBL" id="KTR07041.1"/>
    </source>
</evidence>
<sequence>MAAVAAVLVMREPVHACTYGNERFYLTTTIPPKLPADSLVAEVEVTSVERSFPQLVIITKVRSVISGGPDVTQIVIDMDEVSSCDRIPNVGDHGILAGVPHSLVDNVATIEPIRSPGFWSDDVFPPRKQLGVGRITEKQHP</sequence>
<evidence type="ECO:0000313" key="2">
    <source>
        <dbReference type="Proteomes" id="UP000078529"/>
    </source>
</evidence>
<name>A0A175RU83_9HYPH</name>
<reference evidence="1 2" key="1">
    <citation type="journal article" date="2016" name="Front. Microbiol.">
        <title>Genomic Resource of Rice Seed Associated Bacteria.</title>
        <authorList>
            <person name="Midha S."/>
            <person name="Bansal K."/>
            <person name="Sharma S."/>
            <person name="Kumar N."/>
            <person name="Patil P.P."/>
            <person name="Chaudhry V."/>
            <person name="Patil P.B."/>
        </authorList>
    </citation>
    <scope>NUCLEOTIDE SEQUENCE [LARGE SCALE GENOMIC DNA]</scope>
    <source>
        <strain evidence="1 2">NS365</strain>
    </source>
</reference>
<gene>
    <name evidence="1" type="ORF">NS365_05175</name>
</gene>
<dbReference type="EMBL" id="LDQA01000013">
    <property type="protein sequence ID" value="KTR07041.1"/>
    <property type="molecule type" value="Genomic_DNA"/>
</dbReference>
<proteinExistence type="predicted"/>
<comment type="caution">
    <text evidence="1">The sequence shown here is derived from an EMBL/GenBank/DDBJ whole genome shotgun (WGS) entry which is preliminary data.</text>
</comment>
<protein>
    <submittedName>
        <fullName evidence="1">Uncharacterized protein</fullName>
    </submittedName>
</protein>
<organism evidence="1 2">
    <name type="scientific">Aureimonas ureilytica</name>
    <dbReference type="NCBI Taxonomy" id="401562"/>
    <lineage>
        <taxon>Bacteria</taxon>
        <taxon>Pseudomonadati</taxon>
        <taxon>Pseudomonadota</taxon>
        <taxon>Alphaproteobacteria</taxon>
        <taxon>Hyphomicrobiales</taxon>
        <taxon>Aurantimonadaceae</taxon>
        <taxon>Aureimonas</taxon>
    </lineage>
</organism>
<dbReference type="AlphaFoldDB" id="A0A175RU83"/>
<keyword evidence="2" id="KW-1185">Reference proteome</keyword>
<dbReference type="Proteomes" id="UP000078529">
    <property type="component" value="Unassembled WGS sequence"/>
</dbReference>
<dbReference type="PATRIC" id="fig|401562.4.peg.643"/>
<accession>A0A175RU83</accession>